<organism evidence="4 5">
    <name type="scientific">Paramarasmius palmivorus</name>
    <dbReference type="NCBI Taxonomy" id="297713"/>
    <lineage>
        <taxon>Eukaryota</taxon>
        <taxon>Fungi</taxon>
        <taxon>Dikarya</taxon>
        <taxon>Basidiomycota</taxon>
        <taxon>Agaricomycotina</taxon>
        <taxon>Agaricomycetes</taxon>
        <taxon>Agaricomycetidae</taxon>
        <taxon>Agaricales</taxon>
        <taxon>Marasmiineae</taxon>
        <taxon>Marasmiaceae</taxon>
        <taxon>Paramarasmius</taxon>
    </lineage>
</organism>
<gene>
    <name evidence="4" type="ORF">VNI00_007654</name>
</gene>
<dbReference type="InterPro" id="IPR029018">
    <property type="entry name" value="Hex-like_dom2"/>
</dbReference>
<sequence>MILWVSLILSLPYCALAIGQVGCVAFDPSTSGSLFSVVSNGQAAPIYLSPNDWPGVHRAALDFASDVEAITGVKPQTVNVSSTDMQNTTFRPIIVGTLGKSALIDAIVNTTKLDVSPITGLWESFMSKEVANPLPGVDSAYVIIGSDKRGTIYALYDHSEQFGQSPWFWWADVPATKQEELYVTSEGCSHGPPTVKYRGIFLNDEQPALQNWAAAKFTNGTGSRYLNSPFNHLFYTEIFKLILRLKGNYLWPAVWGSAFNIDDDLNQPLADWYGVVMGTSHHEPMMRGTPNEWNIYGSGPWDYTTNKDNIYKYWVEGTERAKPFESIFTVGMRGAGDLPLSDQENIPLLEGVINDQQQILKDVFNGTNVADIPQVWALYNEVIGYYINGLKIPEHVTLIYEQMSLAVDRNATRIWILNVGDLKPYERETEFFLNLGWNATRWNPDNVRSFVTSWAQREFQITDDGAELVADIIGNLTRFNARRKPEILTSTTYSLTNYREAENMVVAWDRLLNASTTIYDSLSEDKRPAFFQLVHHPVSASSNLGRMYISAGQNNLRASQARLSANAFGDQVEELFEKDFEFEDQYHTMLDGKWNHMMDQTHIGYAYWQQPMTNSMPMVTRVQARKQALPGVMRLSPEGTMAAWPGDNRYQCPNGYDCGNATFTFDSFSPISDRYVDVGHGGGTTSFDFTVTSNVSWLHISNTQGSLSPENTEKRIFVSVPDWGALAAGPNAALVTFNAQPTNQTYSFTYLINSTKADLPPSFTGFVESAGVVSIEAAHASRNTSVDGVSWKDLPGIGRTLSGVTPWPRGGKDANFTAGAGPSIEYDFYTFTGGNLTVTVNVSPSLNANGRDRPLAFAAQIDGTSVQSSYYLPLATPGYEPPQWGSLDGWAANSIISPKLTFRGVSKGAHTLKVFMIEPAVIVQKIIIDAGVGGLQPSYLGPPESIFVQGSQ</sequence>
<accession>A0AAW0CZR6</accession>
<evidence type="ECO:0000256" key="1">
    <source>
        <dbReference type="ARBA" id="ARBA00022801"/>
    </source>
</evidence>
<dbReference type="PANTHER" id="PTHR37842">
    <property type="match status" value="1"/>
</dbReference>
<feature type="signal peptide" evidence="2">
    <location>
        <begin position="1"/>
        <end position="17"/>
    </location>
</feature>
<dbReference type="Gene3D" id="3.30.379.10">
    <property type="entry name" value="Chitobiase/beta-hexosaminidase domain 2-like"/>
    <property type="match status" value="1"/>
</dbReference>
<evidence type="ECO:0000256" key="2">
    <source>
        <dbReference type="SAM" id="SignalP"/>
    </source>
</evidence>
<dbReference type="Pfam" id="PF15979">
    <property type="entry name" value="Glyco_hydro_115"/>
    <property type="match status" value="1"/>
</dbReference>
<dbReference type="InterPro" id="IPR031924">
    <property type="entry name" value="GH115"/>
</dbReference>
<dbReference type="Gene3D" id="1.20.58.2150">
    <property type="match status" value="1"/>
</dbReference>
<keyword evidence="2" id="KW-0732">Signal</keyword>
<feature type="domain" description="Gylcosyl hydrolase 115 C-terminal" evidence="3">
    <location>
        <begin position="765"/>
        <end position="944"/>
    </location>
</feature>
<dbReference type="PANTHER" id="PTHR37842:SF2">
    <property type="entry name" value="GYLCOSYL HYDROLASE 115 C-TERMINAL DOMAIN-CONTAINING PROTEIN"/>
    <property type="match status" value="1"/>
</dbReference>
<dbReference type="AlphaFoldDB" id="A0AAW0CZR6"/>
<proteinExistence type="predicted"/>
<evidence type="ECO:0000259" key="3">
    <source>
        <dbReference type="Pfam" id="PF17829"/>
    </source>
</evidence>
<evidence type="ECO:0000313" key="5">
    <source>
        <dbReference type="Proteomes" id="UP001383192"/>
    </source>
</evidence>
<keyword evidence="1" id="KW-0378">Hydrolase</keyword>
<dbReference type="EMBL" id="JAYKXP010000025">
    <property type="protein sequence ID" value="KAK7045401.1"/>
    <property type="molecule type" value="Genomic_DNA"/>
</dbReference>
<dbReference type="Gene3D" id="3.20.20.520">
    <property type="entry name" value="Glycosyl hydrolase family 115"/>
    <property type="match status" value="2"/>
</dbReference>
<protein>
    <recommendedName>
        <fullName evidence="3">Gylcosyl hydrolase 115 C-terminal domain-containing protein</fullName>
    </recommendedName>
</protein>
<feature type="chain" id="PRO_5043597737" description="Gylcosyl hydrolase 115 C-terminal domain-containing protein" evidence="2">
    <location>
        <begin position="18"/>
        <end position="952"/>
    </location>
</feature>
<dbReference type="Proteomes" id="UP001383192">
    <property type="component" value="Unassembled WGS sequence"/>
</dbReference>
<dbReference type="GO" id="GO:0016787">
    <property type="term" value="F:hydrolase activity"/>
    <property type="evidence" value="ECO:0007669"/>
    <property type="project" value="UniProtKB-KW"/>
</dbReference>
<reference evidence="4 5" key="1">
    <citation type="submission" date="2024-01" db="EMBL/GenBank/DDBJ databases">
        <title>A draft genome for a cacao thread blight-causing isolate of Paramarasmius palmivorus.</title>
        <authorList>
            <person name="Baruah I.K."/>
            <person name="Bukari Y."/>
            <person name="Amoako-Attah I."/>
            <person name="Meinhardt L.W."/>
            <person name="Bailey B.A."/>
            <person name="Cohen S.P."/>
        </authorList>
    </citation>
    <scope>NUCLEOTIDE SEQUENCE [LARGE SCALE GENOMIC DNA]</scope>
    <source>
        <strain evidence="4 5">GH-12</strain>
    </source>
</reference>
<dbReference type="InterPro" id="IPR042301">
    <property type="entry name" value="GH115_sf"/>
</dbReference>
<dbReference type="Pfam" id="PF17829">
    <property type="entry name" value="GH115_C"/>
    <property type="match status" value="1"/>
</dbReference>
<evidence type="ECO:0000313" key="4">
    <source>
        <dbReference type="EMBL" id="KAK7045401.1"/>
    </source>
</evidence>
<dbReference type="Gene3D" id="2.60.120.1620">
    <property type="match status" value="1"/>
</dbReference>
<comment type="caution">
    <text evidence="4">The sequence shown here is derived from an EMBL/GenBank/DDBJ whole genome shotgun (WGS) entry which is preliminary data.</text>
</comment>
<name>A0AAW0CZR6_9AGAR</name>
<dbReference type="InterPro" id="IPR041437">
    <property type="entry name" value="GH115_C"/>
</dbReference>
<keyword evidence="5" id="KW-1185">Reference proteome</keyword>